<reference evidence="2" key="1">
    <citation type="journal article" date="2020" name="Nature">
        <title>Giant virus diversity and host interactions through global metagenomics.</title>
        <authorList>
            <person name="Schulz F."/>
            <person name="Roux S."/>
            <person name="Paez-Espino D."/>
            <person name="Jungbluth S."/>
            <person name="Walsh D.A."/>
            <person name="Denef V.J."/>
            <person name="McMahon K.D."/>
            <person name="Konstantinidis K.T."/>
            <person name="Eloe-Fadrosh E.A."/>
            <person name="Kyrpides N.C."/>
            <person name="Woyke T."/>
        </authorList>
    </citation>
    <scope>NUCLEOTIDE SEQUENCE</scope>
    <source>
        <strain evidence="2">GVMAG-M-3300025860-25</strain>
    </source>
</reference>
<feature type="transmembrane region" description="Helical" evidence="1">
    <location>
        <begin position="44"/>
        <end position="66"/>
    </location>
</feature>
<name>A0A6C0J8W8_9ZZZZ</name>
<dbReference type="EMBL" id="MN740336">
    <property type="protein sequence ID" value="QHU01231.1"/>
    <property type="molecule type" value="Genomic_DNA"/>
</dbReference>
<keyword evidence="1" id="KW-0472">Membrane</keyword>
<organism evidence="2">
    <name type="scientific">viral metagenome</name>
    <dbReference type="NCBI Taxonomy" id="1070528"/>
    <lineage>
        <taxon>unclassified sequences</taxon>
        <taxon>metagenomes</taxon>
        <taxon>organismal metagenomes</taxon>
    </lineage>
</organism>
<accession>A0A6C0J8W8</accession>
<feature type="transmembrane region" description="Helical" evidence="1">
    <location>
        <begin position="181"/>
        <end position="203"/>
    </location>
</feature>
<feature type="transmembrane region" description="Helical" evidence="1">
    <location>
        <begin position="129"/>
        <end position="150"/>
    </location>
</feature>
<protein>
    <recommendedName>
        <fullName evidence="3">TLC domain-containing protein</fullName>
    </recommendedName>
</protein>
<keyword evidence="1" id="KW-1133">Transmembrane helix</keyword>
<dbReference type="AlphaFoldDB" id="A0A6C0J8W8"/>
<keyword evidence="1" id="KW-0812">Transmembrane</keyword>
<proteinExistence type="predicted"/>
<sequence>MYSFDVRYYSFFLCLSYCVYRSYKPLSLLINTNNKFIMVKRYYIIKNLIKSAIMGFITIFLFLFFIPNLLNNIWIDSYNRLIGAIYVSNDLAGLFGVPNLPKSTKIHHITTVFLYTLICILSTEKEDNIGKLIVIYTIFSCIPFLVNSYLGLRFFYNRGDNLTLEEKKINRIIDINRITAFYIYLVSCLFNWLFHGLFLINLINEGKLSLLYILYYGLLVFIINDDIILLTWLKQNKLDL</sequence>
<evidence type="ECO:0008006" key="3">
    <source>
        <dbReference type="Google" id="ProtNLM"/>
    </source>
</evidence>
<feature type="transmembrane region" description="Helical" evidence="1">
    <location>
        <begin position="209"/>
        <end position="233"/>
    </location>
</feature>
<evidence type="ECO:0000313" key="2">
    <source>
        <dbReference type="EMBL" id="QHU01231.1"/>
    </source>
</evidence>
<evidence type="ECO:0000256" key="1">
    <source>
        <dbReference type="SAM" id="Phobius"/>
    </source>
</evidence>